<reference evidence="2" key="1">
    <citation type="submission" date="2019-05" db="EMBL/GenBank/DDBJ databases">
        <title>Complete Genome Sequence of Escherichia coli Myophage Mansfield.</title>
        <authorList>
            <person name="D'Souza G.M."/>
            <person name="Klotz K."/>
            <person name="Moreland R."/>
            <person name="Liu M."/>
            <person name="Ramsey J."/>
        </authorList>
    </citation>
    <scope>NUCLEOTIDE SEQUENCE [LARGE SCALE GENOMIC DNA]</scope>
</reference>
<accession>A0A5B9NBE0</accession>
<sequence length="52" mass="5886">MIRFDQPTAAKSLICITSGERDGFLLYVSNSTPRTTVRYSFSTMICVRLQPI</sequence>
<dbReference type="EMBL" id="MK903282">
    <property type="protein sequence ID" value="QEG09826.1"/>
    <property type="molecule type" value="Genomic_DNA"/>
</dbReference>
<gene>
    <name evidence="1" type="ORF">CPT_Mansfield_001</name>
</gene>
<proteinExistence type="predicted"/>
<dbReference type="Proteomes" id="UP000324813">
    <property type="component" value="Segment"/>
</dbReference>
<keyword evidence="2" id="KW-1185">Reference proteome</keyword>
<protein>
    <submittedName>
        <fullName evidence="1">Uncharacterized protein</fullName>
    </submittedName>
</protein>
<evidence type="ECO:0000313" key="2">
    <source>
        <dbReference type="Proteomes" id="UP000324813"/>
    </source>
</evidence>
<organism evidence="1 2">
    <name type="scientific">Escherichia phage Mansfield</name>
    <dbReference type="NCBI Taxonomy" id="2591099"/>
    <lineage>
        <taxon>Viruses</taxon>
        <taxon>Duplodnaviria</taxon>
        <taxon>Heunggongvirae</taxon>
        <taxon>Uroviricota</taxon>
        <taxon>Caudoviricetes</taxon>
        <taxon>Lindbergviridae</taxon>
        <taxon>Wifcevirus</taxon>
        <taxon>Wifcevirus mansfield</taxon>
    </lineage>
</organism>
<name>A0A5B9NBE0_9CAUD</name>
<evidence type="ECO:0000313" key="1">
    <source>
        <dbReference type="EMBL" id="QEG09826.1"/>
    </source>
</evidence>